<dbReference type="EMBL" id="QGKL01000039">
    <property type="protein sequence ID" value="PWQ94601.1"/>
    <property type="molecule type" value="Genomic_DNA"/>
</dbReference>
<dbReference type="SUPFAM" id="SSF51445">
    <property type="entry name" value="(Trans)glycosidases"/>
    <property type="match status" value="1"/>
</dbReference>
<evidence type="ECO:0000256" key="1">
    <source>
        <dbReference type="SAM" id="SignalP"/>
    </source>
</evidence>
<proteinExistence type="predicted"/>
<evidence type="ECO:0000259" key="2">
    <source>
        <dbReference type="Pfam" id="PF03537"/>
    </source>
</evidence>
<dbReference type="Proteomes" id="UP000245506">
    <property type="component" value="Unassembled WGS sequence"/>
</dbReference>
<feature type="domain" description="Glycoside-hydrolase family GH114 TIM-barrel" evidence="2">
    <location>
        <begin position="41"/>
        <end position="265"/>
    </location>
</feature>
<reference evidence="3 4" key="1">
    <citation type="submission" date="2018-05" db="EMBL/GenBank/DDBJ databases">
        <title>Leucothrix arctica sp. nov., isolated from Arctic seawater.</title>
        <authorList>
            <person name="Choi A."/>
            <person name="Baek K."/>
        </authorList>
    </citation>
    <scope>NUCLEOTIDE SEQUENCE [LARGE SCALE GENOMIC DNA]</scope>
    <source>
        <strain evidence="3 4">IMCC9719</strain>
    </source>
</reference>
<feature type="signal peptide" evidence="1">
    <location>
        <begin position="1"/>
        <end position="20"/>
    </location>
</feature>
<comment type="caution">
    <text evidence="3">The sequence shown here is derived from an EMBL/GenBank/DDBJ whole genome shotgun (WGS) entry which is preliminary data.</text>
</comment>
<gene>
    <name evidence="3" type="ORF">DKT75_15005</name>
</gene>
<dbReference type="OrthoDB" id="505502at2"/>
<dbReference type="PROSITE" id="PS51257">
    <property type="entry name" value="PROKAR_LIPOPROTEIN"/>
    <property type="match status" value="1"/>
</dbReference>
<accession>A0A317C8M1</accession>
<dbReference type="InterPro" id="IPR013785">
    <property type="entry name" value="Aldolase_TIM"/>
</dbReference>
<keyword evidence="1" id="KW-0732">Signal</keyword>
<dbReference type="InterPro" id="IPR004352">
    <property type="entry name" value="GH114_TIM-barrel"/>
</dbReference>
<dbReference type="Pfam" id="PF03537">
    <property type="entry name" value="Glyco_hydro_114"/>
    <property type="match status" value="1"/>
</dbReference>
<dbReference type="AlphaFoldDB" id="A0A317C8M1"/>
<sequence length="272" mass="31119">MRLKKILVCLFTLMIGACNAQENSNNLDARTSWYQPTTSSTWHWQLQGEINPNLPVDIYDIDLFDSPKSLINTLHGNGKKVICYFSAGSYENWRDDAQQFDKAALGSILDGWEDEQWLDVRSDSLKPIMTARLDLAKQKDCDGVEPDNVDGYANESGFKLTANDQLNYNKWLAEQAHERGLAIGLKNNLDQIEQLVGHFDFAVNEQCFEYEECERLASFTQADKAVFNAEYHSKYFITEKAKNTICERSRRLKFSTLILNEELDSNLQLSCS</sequence>
<evidence type="ECO:0000313" key="4">
    <source>
        <dbReference type="Proteomes" id="UP000245506"/>
    </source>
</evidence>
<evidence type="ECO:0000313" key="3">
    <source>
        <dbReference type="EMBL" id="PWQ94601.1"/>
    </source>
</evidence>
<protein>
    <submittedName>
        <fullName evidence="3">Endo alpha-1,4 polygalactosaminidase</fullName>
    </submittedName>
</protein>
<name>A0A317C8M1_9GAMM</name>
<dbReference type="InterPro" id="IPR017853">
    <property type="entry name" value="GH"/>
</dbReference>
<dbReference type="PANTHER" id="PTHR35273:SF2">
    <property type="entry name" value="ALPHA-GALACTOSIDASE"/>
    <property type="match status" value="1"/>
</dbReference>
<feature type="chain" id="PRO_5016465936" evidence="1">
    <location>
        <begin position="21"/>
        <end position="272"/>
    </location>
</feature>
<dbReference type="RefSeq" id="WP_109824250.1">
    <property type="nucleotide sequence ID" value="NZ_QGKL01000039.1"/>
</dbReference>
<dbReference type="Gene3D" id="3.20.20.70">
    <property type="entry name" value="Aldolase class I"/>
    <property type="match status" value="1"/>
</dbReference>
<dbReference type="PANTHER" id="PTHR35273">
    <property type="entry name" value="ALPHA-1,4 POLYGALACTOSAMINIDASE, PUTATIVE (AFU_ORTHOLOGUE AFUA_3G07890)-RELATED"/>
    <property type="match status" value="1"/>
</dbReference>
<organism evidence="3 4">
    <name type="scientific">Leucothrix arctica</name>
    <dbReference type="NCBI Taxonomy" id="1481894"/>
    <lineage>
        <taxon>Bacteria</taxon>
        <taxon>Pseudomonadati</taxon>
        <taxon>Pseudomonadota</taxon>
        <taxon>Gammaproteobacteria</taxon>
        <taxon>Thiotrichales</taxon>
        <taxon>Thiotrichaceae</taxon>
        <taxon>Leucothrix</taxon>
    </lineage>
</organism>
<keyword evidence="4" id="KW-1185">Reference proteome</keyword>